<dbReference type="AlphaFoldDB" id="A0A6A5RT47"/>
<dbReference type="EMBL" id="ML978963">
    <property type="protein sequence ID" value="KAF1930294.1"/>
    <property type="molecule type" value="Genomic_DNA"/>
</dbReference>
<dbReference type="InterPro" id="IPR003609">
    <property type="entry name" value="Pan_app"/>
</dbReference>
<organism evidence="3 4">
    <name type="scientific">Didymella exigua CBS 183.55</name>
    <dbReference type="NCBI Taxonomy" id="1150837"/>
    <lineage>
        <taxon>Eukaryota</taxon>
        <taxon>Fungi</taxon>
        <taxon>Dikarya</taxon>
        <taxon>Ascomycota</taxon>
        <taxon>Pezizomycotina</taxon>
        <taxon>Dothideomycetes</taxon>
        <taxon>Pleosporomycetidae</taxon>
        <taxon>Pleosporales</taxon>
        <taxon>Pleosporineae</taxon>
        <taxon>Didymellaceae</taxon>
        <taxon>Didymella</taxon>
    </lineage>
</organism>
<dbReference type="Pfam" id="PF14295">
    <property type="entry name" value="PAN_4"/>
    <property type="match status" value="3"/>
</dbReference>
<feature type="compositionally biased region" description="Low complexity" evidence="1">
    <location>
        <begin position="29"/>
        <end position="45"/>
    </location>
</feature>
<reference evidence="3" key="1">
    <citation type="journal article" date="2020" name="Stud. Mycol.">
        <title>101 Dothideomycetes genomes: a test case for predicting lifestyles and emergence of pathogens.</title>
        <authorList>
            <person name="Haridas S."/>
            <person name="Albert R."/>
            <person name="Binder M."/>
            <person name="Bloem J."/>
            <person name="Labutti K."/>
            <person name="Salamov A."/>
            <person name="Andreopoulos B."/>
            <person name="Baker S."/>
            <person name="Barry K."/>
            <person name="Bills G."/>
            <person name="Bluhm B."/>
            <person name="Cannon C."/>
            <person name="Castanera R."/>
            <person name="Culley D."/>
            <person name="Daum C."/>
            <person name="Ezra D."/>
            <person name="Gonzalez J."/>
            <person name="Henrissat B."/>
            <person name="Kuo A."/>
            <person name="Liang C."/>
            <person name="Lipzen A."/>
            <person name="Lutzoni F."/>
            <person name="Magnuson J."/>
            <person name="Mondo S."/>
            <person name="Nolan M."/>
            <person name="Ohm R."/>
            <person name="Pangilinan J."/>
            <person name="Park H.-J."/>
            <person name="Ramirez L."/>
            <person name="Alfaro M."/>
            <person name="Sun H."/>
            <person name="Tritt A."/>
            <person name="Yoshinaga Y."/>
            <person name="Zwiers L.-H."/>
            <person name="Turgeon B."/>
            <person name="Goodwin S."/>
            <person name="Spatafora J."/>
            <person name="Crous P."/>
            <person name="Grigoriev I."/>
        </authorList>
    </citation>
    <scope>NUCLEOTIDE SEQUENCE</scope>
    <source>
        <strain evidence="3">CBS 183.55</strain>
    </source>
</reference>
<evidence type="ECO:0000313" key="4">
    <source>
        <dbReference type="Proteomes" id="UP000800082"/>
    </source>
</evidence>
<keyword evidence="4" id="KW-1185">Reference proteome</keyword>
<feature type="domain" description="Apple" evidence="2">
    <location>
        <begin position="199"/>
        <end position="243"/>
    </location>
</feature>
<name>A0A6A5RT47_9PLEO</name>
<feature type="region of interest" description="Disordered" evidence="1">
    <location>
        <begin position="29"/>
        <end position="57"/>
    </location>
</feature>
<gene>
    <name evidence="3" type="ORF">M421DRAFT_58497</name>
</gene>
<proteinExistence type="predicted"/>
<sequence length="480" mass="47542">MAFSSSAAASSSQDASSGAASSASTIAASTKASSSSAASPTLTDSADTRPTCPGDNGKTFTTAAGTFVIECYVDRFNNDLGPASSNPTDYAGCLNACAATSGCKAVSYVPNGACYLKNGIGAPSTNIGIWGASLVSGASSTGPGAASMASSAATSSASTSTLASTTSTGPVATSSVVCPGSDGQTISTQAGTFVVECGIDRAGGDMANSPVYPGSYVGCVAACASRDSCVDVSYVQNGPCYLKSIAGTPNPNANIIGGRLITVTSSSSSVASSSVAATSLAATSGPAAPVQTVTVTTTISGTGYQCACTPSGGLGSGTASSATASATSGAQLNCPASDGSIFTSSCGATYRIECYSDRYGDDIPGGTSYTNTLDECIADCDKTNGCVDVSYIRGSPGPCYKKSSVAAIQRNDNVFGALQLTGCTSSIKLKLHRKRVVRSPTTPKKIIHKRGVFGPDFTYTQGTTTVTQTTTSTSVHNTTV</sequence>
<accession>A0A6A5RT47</accession>
<dbReference type="Proteomes" id="UP000800082">
    <property type="component" value="Unassembled WGS sequence"/>
</dbReference>
<feature type="domain" description="Apple" evidence="2">
    <location>
        <begin position="357"/>
        <end position="400"/>
    </location>
</feature>
<feature type="domain" description="Apple" evidence="2">
    <location>
        <begin position="73"/>
        <end position="117"/>
    </location>
</feature>
<dbReference type="OrthoDB" id="160645at2759"/>
<protein>
    <recommendedName>
        <fullName evidence="2">Apple domain-containing protein</fullName>
    </recommendedName>
</protein>
<evidence type="ECO:0000313" key="3">
    <source>
        <dbReference type="EMBL" id="KAF1930294.1"/>
    </source>
</evidence>
<dbReference type="Gene3D" id="3.50.4.10">
    <property type="entry name" value="Hepatocyte Growth Factor"/>
    <property type="match status" value="1"/>
</dbReference>
<evidence type="ECO:0000259" key="2">
    <source>
        <dbReference type="Pfam" id="PF14295"/>
    </source>
</evidence>
<dbReference type="RefSeq" id="XP_033450542.1">
    <property type="nucleotide sequence ID" value="XM_033595607.1"/>
</dbReference>
<evidence type="ECO:0000256" key="1">
    <source>
        <dbReference type="SAM" id="MobiDB-lite"/>
    </source>
</evidence>
<dbReference type="GeneID" id="54353274"/>
<dbReference type="PANTHER" id="PTHR33946">
    <property type="match status" value="1"/>
</dbReference>
<dbReference type="PANTHER" id="PTHR33946:SF4">
    <property type="entry name" value="COAGULATION FACTOR XI"/>
    <property type="match status" value="1"/>
</dbReference>